<dbReference type="AlphaFoldDB" id="A0A3B0N0F2"/>
<dbReference type="GO" id="GO:0005739">
    <property type="term" value="C:mitochondrion"/>
    <property type="evidence" value="ECO:0007669"/>
    <property type="project" value="TreeGrafter"/>
</dbReference>
<dbReference type="GO" id="GO:0005506">
    <property type="term" value="F:iron ion binding"/>
    <property type="evidence" value="ECO:0007669"/>
    <property type="project" value="InterPro"/>
</dbReference>
<dbReference type="GO" id="GO:0016226">
    <property type="term" value="P:iron-sulfur cluster assembly"/>
    <property type="evidence" value="ECO:0007669"/>
    <property type="project" value="InterPro"/>
</dbReference>
<feature type="domain" description="NIF system FeS cluster assembly NifU C-terminal" evidence="2">
    <location>
        <begin position="95"/>
        <end position="162"/>
    </location>
</feature>
<dbReference type="Gene3D" id="3.30.300.130">
    <property type="entry name" value="Fe-S cluster assembly (FSCA)"/>
    <property type="match status" value="1"/>
</dbReference>
<proteinExistence type="inferred from homology"/>
<dbReference type="InterPro" id="IPR034904">
    <property type="entry name" value="FSCA_dom_sf"/>
</dbReference>
<accession>A0A3B0N0F2</accession>
<evidence type="ECO:0000313" key="4">
    <source>
        <dbReference type="EMBL" id="SVP95375.1"/>
    </source>
</evidence>
<evidence type="ECO:0000259" key="2">
    <source>
        <dbReference type="Pfam" id="PF01106"/>
    </source>
</evidence>
<dbReference type="Pfam" id="PF01106">
    <property type="entry name" value="NifU"/>
    <property type="match status" value="1"/>
</dbReference>
<comment type="similarity">
    <text evidence="1">Belongs to the NifU family.</text>
</comment>
<dbReference type="GO" id="GO:0051536">
    <property type="term" value="F:iron-sulfur cluster binding"/>
    <property type="evidence" value="ECO:0007669"/>
    <property type="project" value="InterPro"/>
</dbReference>
<gene>
    <name evidence="3" type="ORF">TAT_000353600</name>
    <name evidence="4" type="ORF">TAV_000353500</name>
</gene>
<dbReference type="PANTHER" id="PTHR11178:SF1">
    <property type="entry name" value="NFU1 IRON-SULFUR CLUSTER SCAFFOLD HOMOLOG, MITOCHONDRIAL"/>
    <property type="match status" value="1"/>
</dbReference>
<name>A0A3B0N0F2_THEAN</name>
<evidence type="ECO:0000313" key="3">
    <source>
        <dbReference type="EMBL" id="SVP94600.1"/>
    </source>
</evidence>
<dbReference type="VEuPathDB" id="PiroplasmaDB:TA10900"/>
<organism evidence="4">
    <name type="scientific">Theileria annulata</name>
    <dbReference type="NCBI Taxonomy" id="5874"/>
    <lineage>
        <taxon>Eukaryota</taxon>
        <taxon>Sar</taxon>
        <taxon>Alveolata</taxon>
        <taxon>Apicomplexa</taxon>
        <taxon>Aconoidasida</taxon>
        <taxon>Piroplasmida</taxon>
        <taxon>Theileriidae</taxon>
        <taxon>Theileria</taxon>
    </lineage>
</organism>
<dbReference type="PANTHER" id="PTHR11178">
    <property type="entry name" value="IRON-SULFUR CLUSTER SCAFFOLD PROTEIN NFU-RELATED"/>
    <property type="match status" value="1"/>
</dbReference>
<dbReference type="SUPFAM" id="SSF117916">
    <property type="entry name" value="Fe-S cluster assembly (FSCA) domain-like"/>
    <property type="match status" value="1"/>
</dbReference>
<dbReference type="EMBL" id="UIVS01000004">
    <property type="protein sequence ID" value="SVP95375.1"/>
    <property type="molecule type" value="Genomic_DNA"/>
</dbReference>
<reference evidence="4" key="1">
    <citation type="submission" date="2018-07" db="EMBL/GenBank/DDBJ databases">
        <authorList>
            <person name="Quirk P.G."/>
            <person name="Krulwich T.A."/>
        </authorList>
    </citation>
    <scope>NUCLEOTIDE SEQUENCE</scope>
    <source>
        <strain evidence="4">Anand</strain>
    </source>
</reference>
<dbReference type="EMBL" id="UIVT01000004">
    <property type="protein sequence ID" value="SVP94600.1"/>
    <property type="molecule type" value="Genomic_DNA"/>
</dbReference>
<sequence length="179" mass="20331">MSLYFLKDLLKRTNPLLRSLIHYHTSSIILSDSICISNLTPNPLNYINFKYTNKINRNYLTASSLNYTTRSFSTVTKAVVPETYSDEEIETVESIKLLIDKRIRPVIQQDGGDVSFVSYDPSTGYVYVRLSGACVGCIQSDITLKHMIQGMLCHYLEEITAVYNVDEDNNVIKPDSEND</sequence>
<dbReference type="InterPro" id="IPR001075">
    <property type="entry name" value="NIF_FeS_clus_asmbl_NifU_C"/>
</dbReference>
<evidence type="ECO:0000256" key="1">
    <source>
        <dbReference type="ARBA" id="ARBA00006420"/>
    </source>
</evidence>
<protein>
    <submittedName>
        <fullName evidence="4">NifU-like domain containing protein, putative</fullName>
    </submittedName>
</protein>